<dbReference type="SUPFAM" id="SSF53850">
    <property type="entry name" value="Periplasmic binding protein-like II"/>
    <property type="match status" value="1"/>
</dbReference>
<reference evidence="6 7" key="1">
    <citation type="submission" date="2016-07" db="EMBL/GenBank/DDBJ databases">
        <title>Draft Genome Sequence of Methylobrevis pamukkalensis PK2.</title>
        <authorList>
            <person name="Vasilenko O.V."/>
            <person name="Doronina N.V."/>
            <person name="Shmareva M.N."/>
            <person name="Tarlachkov S.V."/>
            <person name="Mustakhimov I."/>
            <person name="Trotsenko Y.A."/>
        </authorList>
    </citation>
    <scope>NUCLEOTIDE SEQUENCE [LARGE SCALE GENOMIC DNA]</scope>
    <source>
        <strain evidence="6 7">PK2</strain>
    </source>
</reference>
<dbReference type="OrthoDB" id="9786526at2"/>
<dbReference type="Proteomes" id="UP000094622">
    <property type="component" value="Unassembled WGS sequence"/>
</dbReference>
<feature type="domain" description="HTH lysR-type" evidence="5">
    <location>
        <begin position="1"/>
        <end position="57"/>
    </location>
</feature>
<name>A0A1E3H3Y2_9HYPH</name>
<keyword evidence="7" id="KW-1185">Reference proteome</keyword>
<comment type="caution">
    <text evidence="6">The sequence shown here is derived from an EMBL/GenBank/DDBJ whole genome shotgun (WGS) entry which is preliminary data.</text>
</comment>
<dbReference type="CDD" id="cd05466">
    <property type="entry name" value="PBP2_LTTR_substrate"/>
    <property type="match status" value="1"/>
</dbReference>
<comment type="similarity">
    <text evidence="1">Belongs to the LysR transcriptional regulatory family.</text>
</comment>
<protein>
    <submittedName>
        <fullName evidence="6">HTH-type transcriptional activator CmpR</fullName>
    </submittedName>
</protein>
<dbReference type="EMBL" id="MCRJ01000048">
    <property type="protein sequence ID" value="ODN70496.1"/>
    <property type="molecule type" value="Genomic_DNA"/>
</dbReference>
<evidence type="ECO:0000313" key="7">
    <source>
        <dbReference type="Proteomes" id="UP000094622"/>
    </source>
</evidence>
<evidence type="ECO:0000256" key="2">
    <source>
        <dbReference type="ARBA" id="ARBA00023015"/>
    </source>
</evidence>
<dbReference type="PANTHER" id="PTHR30126:SF91">
    <property type="entry name" value="LYSR FAMILY TRANSCRIPTIONAL REGULATOR"/>
    <property type="match status" value="1"/>
</dbReference>
<accession>A0A1E3H3Y2</accession>
<dbReference type="PANTHER" id="PTHR30126">
    <property type="entry name" value="HTH-TYPE TRANSCRIPTIONAL REGULATOR"/>
    <property type="match status" value="1"/>
</dbReference>
<dbReference type="FunFam" id="1.10.10.10:FF:000001">
    <property type="entry name" value="LysR family transcriptional regulator"/>
    <property type="match status" value="1"/>
</dbReference>
<dbReference type="Gene3D" id="1.10.10.10">
    <property type="entry name" value="Winged helix-like DNA-binding domain superfamily/Winged helix DNA-binding domain"/>
    <property type="match status" value="1"/>
</dbReference>
<evidence type="ECO:0000259" key="5">
    <source>
        <dbReference type="PROSITE" id="PS50931"/>
    </source>
</evidence>
<dbReference type="InterPro" id="IPR000847">
    <property type="entry name" value="LysR_HTH_N"/>
</dbReference>
<dbReference type="PRINTS" id="PR00039">
    <property type="entry name" value="HTHLYSR"/>
</dbReference>
<dbReference type="Pfam" id="PF03466">
    <property type="entry name" value="LysR_substrate"/>
    <property type="match status" value="1"/>
</dbReference>
<dbReference type="Gene3D" id="3.40.190.10">
    <property type="entry name" value="Periplasmic binding protein-like II"/>
    <property type="match status" value="1"/>
</dbReference>
<evidence type="ECO:0000256" key="4">
    <source>
        <dbReference type="ARBA" id="ARBA00023163"/>
    </source>
</evidence>
<proteinExistence type="inferred from homology"/>
<dbReference type="PATRIC" id="fig|1439726.3.peg.2294"/>
<dbReference type="InterPro" id="IPR005119">
    <property type="entry name" value="LysR_subst-bd"/>
</dbReference>
<keyword evidence="2" id="KW-0805">Transcription regulation</keyword>
<evidence type="ECO:0000256" key="1">
    <source>
        <dbReference type="ARBA" id="ARBA00009437"/>
    </source>
</evidence>
<dbReference type="SUPFAM" id="SSF46785">
    <property type="entry name" value="Winged helix' DNA-binding domain"/>
    <property type="match status" value="1"/>
</dbReference>
<evidence type="ECO:0000256" key="3">
    <source>
        <dbReference type="ARBA" id="ARBA00023125"/>
    </source>
</evidence>
<gene>
    <name evidence="6" type="primary">cmpR_1</name>
    <name evidence="6" type="ORF">A6302_02172</name>
</gene>
<dbReference type="PROSITE" id="PS50931">
    <property type="entry name" value="HTH_LYSR"/>
    <property type="match status" value="1"/>
</dbReference>
<organism evidence="6 7">
    <name type="scientific">Methylobrevis pamukkalensis</name>
    <dbReference type="NCBI Taxonomy" id="1439726"/>
    <lineage>
        <taxon>Bacteria</taxon>
        <taxon>Pseudomonadati</taxon>
        <taxon>Pseudomonadota</taxon>
        <taxon>Alphaproteobacteria</taxon>
        <taxon>Hyphomicrobiales</taxon>
        <taxon>Pleomorphomonadaceae</taxon>
        <taxon>Methylobrevis</taxon>
    </lineage>
</organism>
<evidence type="ECO:0000313" key="6">
    <source>
        <dbReference type="EMBL" id="ODN70496.1"/>
    </source>
</evidence>
<dbReference type="InterPro" id="IPR036390">
    <property type="entry name" value="WH_DNA-bd_sf"/>
</dbReference>
<sequence length="304" mass="33440">MDLDQLRTFDRIVRDGSFTKAAARLNVTQATVSMRMRALEEIVGRPLLERGRQIGLTEAGVAFLPFARRILATMIEGQHALRASERGQVSLACLRSLGRVLTAAPIAEFAAAHRGVELTVEEGRHRDIAEFVHDRRVDLAVMGWPNLDPLLDQIVPVAVFRERVVFCACPVLAEEIGPEPTLDRIFEIAPQFVRLFWWQLLPDAIANLAFRARTTSAVPYAAARAMIERGLAVGHLLEPLVREALDAGRLVDLAPIDMPVVTRDSALVVGKPGALERPLVAELAERLIASARAIGMQVTDGRQD</sequence>
<keyword evidence="3" id="KW-0238">DNA-binding</keyword>
<keyword evidence="4" id="KW-0804">Transcription</keyword>
<dbReference type="InterPro" id="IPR036388">
    <property type="entry name" value="WH-like_DNA-bd_sf"/>
</dbReference>
<dbReference type="GO" id="GO:0003700">
    <property type="term" value="F:DNA-binding transcription factor activity"/>
    <property type="evidence" value="ECO:0007669"/>
    <property type="project" value="InterPro"/>
</dbReference>
<dbReference type="Pfam" id="PF00126">
    <property type="entry name" value="HTH_1"/>
    <property type="match status" value="1"/>
</dbReference>
<dbReference type="AlphaFoldDB" id="A0A1E3H3Y2"/>
<dbReference type="GO" id="GO:0000976">
    <property type="term" value="F:transcription cis-regulatory region binding"/>
    <property type="evidence" value="ECO:0007669"/>
    <property type="project" value="TreeGrafter"/>
</dbReference>
<dbReference type="RefSeq" id="WP_069306869.1">
    <property type="nucleotide sequence ID" value="NZ_MCRJ01000048.1"/>
</dbReference>